<feature type="region of interest" description="Disordered" evidence="1">
    <location>
        <begin position="61"/>
        <end position="101"/>
    </location>
</feature>
<evidence type="ECO:0000313" key="4">
    <source>
        <dbReference type="Proteomes" id="UP000256869"/>
    </source>
</evidence>
<comment type="caution">
    <text evidence="3">The sequence shown here is derived from an EMBL/GenBank/DDBJ whole genome shotgun (WGS) entry which is preliminary data.</text>
</comment>
<keyword evidence="4" id="KW-1185">Reference proteome</keyword>
<sequence>MNNKRQTIWLVSMLSLMVILSAYYLFTEDAPVTDNASGIEQTEQYPDASKDSALNSDGISVSQVDSTTNEVTGIEPDGTADGEVTEEAAGTEGDPNAVSPEDEEVINRIANLKGNDLLETKLMEQQENISKKAEELRAKIADPKLSQDDAIYAAEELGRLEDTDSRITSLQEKLLQEFDNAVVSEEDANFKVIVLSDKLEKKQAVGIMDMATKELNVTPDRVTVQYVH</sequence>
<evidence type="ECO:0000256" key="1">
    <source>
        <dbReference type="SAM" id="MobiDB-lite"/>
    </source>
</evidence>
<evidence type="ECO:0000256" key="2">
    <source>
        <dbReference type="SAM" id="Phobius"/>
    </source>
</evidence>
<feature type="compositionally biased region" description="Polar residues" evidence="1">
    <location>
        <begin position="61"/>
        <end position="71"/>
    </location>
</feature>
<dbReference type="OrthoDB" id="2665883at2"/>
<dbReference type="EMBL" id="QRDY01000005">
    <property type="protein sequence ID" value="RED61656.1"/>
    <property type="molecule type" value="Genomic_DNA"/>
</dbReference>
<reference evidence="3 4" key="1">
    <citation type="submission" date="2018-07" db="EMBL/GenBank/DDBJ databases">
        <title>Genomic Encyclopedia of Type Strains, Phase III (KMG-III): the genomes of soil and plant-associated and newly described type strains.</title>
        <authorList>
            <person name="Whitman W."/>
        </authorList>
    </citation>
    <scope>NUCLEOTIDE SEQUENCE [LARGE SCALE GENOMIC DNA]</scope>
    <source>
        <strain evidence="3 4">CECT 8236</strain>
    </source>
</reference>
<dbReference type="Gene3D" id="1.10.287.4300">
    <property type="entry name" value="Stage III sporulation protein AH-like"/>
    <property type="match status" value="1"/>
</dbReference>
<dbReference type="AlphaFoldDB" id="A0A3D9IKM6"/>
<keyword evidence="2" id="KW-0472">Membrane</keyword>
<gene>
    <name evidence="3" type="ORF">DFP95_10584</name>
</gene>
<protein>
    <submittedName>
        <fullName evidence="3">Stage III sporulation protein AH</fullName>
    </submittedName>
</protein>
<dbReference type="Pfam" id="PF12685">
    <property type="entry name" value="SpoIIIAH"/>
    <property type="match status" value="1"/>
</dbReference>
<keyword evidence="2" id="KW-1133">Transmembrane helix</keyword>
<keyword evidence="2" id="KW-0812">Transmembrane</keyword>
<organism evidence="3 4">
    <name type="scientific">Cohnella lupini</name>
    <dbReference type="NCBI Taxonomy" id="1294267"/>
    <lineage>
        <taxon>Bacteria</taxon>
        <taxon>Bacillati</taxon>
        <taxon>Bacillota</taxon>
        <taxon>Bacilli</taxon>
        <taxon>Bacillales</taxon>
        <taxon>Paenibacillaceae</taxon>
        <taxon>Cohnella</taxon>
    </lineage>
</organism>
<accession>A0A3D9IKM6</accession>
<dbReference type="Proteomes" id="UP000256869">
    <property type="component" value="Unassembled WGS sequence"/>
</dbReference>
<dbReference type="RefSeq" id="WP_115992694.1">
    <property type="nucleotide sequence ID" value="NZ_QRDY01000005.1"/>
</dbReference>
<name>A0A3D9IKM6_9BACL</name>
<feature type="transmembrane region" description="Helical" evidence="2">
    <location>
        <begin position="7"/>
        <end position="26"/>
    </location>
</feature>
<proteinExistence type="predicted"/>
<dbReference type="InterPro" id="IPR038503">
    <property type="entry name" value="SpoIIIAH_sf"/>
</dbReference>
<evidence type="ECO:0000313" key="3">
    <source>
        <dbReference type="EMBL" id="RED61656.1"/>
    </source>
</evidence>
<dbReference type="InterPro" id="IPR024232">
    <property type="entry name" value="SpoIIIAH"/>
</dbReference>